<accession>A0ABS7PUV4</accession>
<gene>
    <name evidence="14" type="primary">fliG</name>
    <name evidence="14" type="ORF">K7G82_19225</name>
</gene>
<evidence type="ECO:0000256" key="8">
    <source>
        <dbReference type="ARBA" id="ARBA00023136"/>
    </source>
</evidence>
<reference evidence="14 15" key="1">
    <citation type="submission" date="2021-08" db="EMBL/GenBank/DDBJ databases">
        <authorList>
            <person name="Tuo L."/>
        </authorList>
    </citation>
    <scope>NUCLEOTIDE SEQUENCE [LARGE SCALE GENOMIC DNA]</scope>
    <source>
        <strain evidence="14 15">JCM 31229</strain>
    </source>
</reference>
<feature type="domain" description="Flagellar motor switch protein FliG middle" evidence="12">
    <location>
        <begin position="120"/>
        <end position="188"/>
    </location>
</feature>
<evidence type="ECO:0000256" key="4">
    <source>
        <dbReference type="ARBA" id="ARBA00021870"/>
    </source>
</evidence>
<evidence type="ECO:0000256" key="9">
    <source>
        <dbReference type="ARBA" id="ARBA00023143"/>
    </source>
</evidence>
<evidence type="ECO:0000259" key="11">
    <source>
        <dbReference type="Pfam" id="PF01706"/>
    </source>
</evidence>
<evidence type="ECO:0000256" key="2">
    <source>
        <dbReference type="ARBA" id="ARBA00004413"/>
    </source>
</evidence>
<protein>
    <recommendedName>
        <fullName evidence="4">Flagellar motor switch protein FliG</fullName>
    </recommendedName>
</protein>
<keyword evidence="15" id="KW-1185">Reference proteome</keyword>
<sequence>MTEQKTTFTKAERAAIMIMIMDDEQATEVLRHLEPQELRLLGQAMCDLKEVAPSQVAATIGGFLDRTQRQGLVNHDNTGRVRNLMTMALGERKADSLMSRIAPAAKTSSIELTKWLDASVITPLVKNEHPQLIAVLLTNLEPETAAQVLHALPRAMQPQVVHRIATLGPVTAGALAMLETVLSQRITDSHGPAALNIGGPREAAEIINNASRATEKRIMPELIKIDRFVAKQIEGEMFKFDHLLSIDDKSMGALLREVDSEQLIVALKGLEDEDREAFFRCMSSRAADGVRDEIEARGRIKLSEVVDAQKAIVQIARRLAAEGTISFGAGDDDYV</sequence>
<comment type="caution">
    <text evidence="14">The sequence shown here is derived from an EMBL/GenBank/DDBJ whole genome shotgun (WGS) entry which is preliminary data.</text>
</comment>
<dbReference type="InterPro" id="IPR023087">
    <property type="entry name" value="Flg_Motor_Flig_C"/>
</dbReference>
<keyword evidence="6" id="KW-0145">Chemotaxis</keyword>
<dbReference type="PANTHER" id="PTHR30534:SF0">
    <property type="entry name" value="FLAGELLAR MOTOR SWITCH PROTEIN FLIG"/>
    <property type="match status" value="1"/>
</dbReference>
<dbReference type="SUPFAM" id="SSF48029">
    <property type="entry name" value="FliG"/>
    <property type="match status" value="2"/>
</dbReference>
<dbReference type="Pfam" id="PF14841">
    <property type="entry name" value="FliG_M"/>
    <property type="match status" value="1"/>
</dbReference>
<organism evidence="14 15">
    <name type="scientific">Sphingomonas colocasiae</name>
    <dbReference type="NCBI Taxonomy" id="1848973"/>
    <lineage>
        <taxon>Bacteria</taxon>
        <taxon>Pseudomonadati</taxon>
        <taxon>Pseudomonadota</taxon>
        <taxon>Alphaproteobacteria</taxon>
        <taxon>Sphingomonadales</taxon>
        <taxon>Sphingomonadaceae</taxon>
        <taxon>Sphingomonas</taxon>
    </lineage>
</organism>
<evidence type="ECO:0000256" key="10">
    <source>
        <dbReference type="ARBA" id="ARBA00025598"/>
    </source>
</evidence>
<evidence type="ECO:0000259" key="12">
    <source>
        <dbReference type="Pfam" id="PF14841"/>
    </source>
</evidence>
<comment type="similarity">
    <text evidence="3">Belongs to the FliG family.</text>
</comment>
<keyword evidence="14" id="KW-0966">Cell projection</keyword>
<dbReference type="EMBL" id="JAINVV010000009">
    <property type="protein sequence ID" value="MBY8824445.1"/>
    <property type="molecule type" value="Genomic_DNA"/>
</dbReference>
<dbReference type="InterPro" id="IPR011002">
    <property type="entry name" value="FliG_a-hlx"/>
</dbReference>
<comment type="function">
    <text evidence="10">FliG is one of three proteins (FliG, FliN, FliM) that forms the rotor-mounted switch complex (C ring), located at the base of the basal body. This complex interacts with the CheY and CheZ chemotaxis proteins, in addition to contacting components of the motor that determine the direction of flagellar rotation.</text>
</comment>
<keyword evidence="8" id="KW-0472">Membrane</keyword>
<evidence type="ECO:0000256" key="5">
    <source>
        <dbReference type="ARBA" id="ARBA00022475"/>
    </source>
</evidence>
<dbReference type="Proteomes" id="UP000706039">
    <property type="component" value="Unassembled WGS sequence"/>
</dbReference>
<dbReference type="NCBIfam" id="TIGR00207">
    <property type="entry name" value="fliG"/>
    <property type="match status" value="1"/>
</dbReference>
<evidence type="ECO:0000313" key="15">
    <source>
        <dbReference type="Proteomes" id="UP000706039"/>
    </source>
</evidence>
<dbReference type="Pfam" id="PF14842">
    <property type="entry name" value="FliG_N"/>
    <property type="match status" value="1"/>
</dbReference>
<proteinExistence type="inferred from homology"/>
<evidence type="ECO:0000313" key="14">
    <source>
        <dbReference type="EMBL" id="MBY8824445.1"/>
    </source>
</evidence>
<dbReference type="PRINTS" id="PR00954">
    <property type="entry name" value="FLGMOTORFLIG"/>
</dbReference>
<evidence type="ECO:0000256" key="1">
    <source>
        <dbReference type="ARBA" id="ARBA00004117"/>
    </source>
</evidence>
<keyword evidence="9" id="KW-0975">Bacterial flagellum</keyword>
<keyword evidence="14" id="KW-0282">Flagellum</keyword>
<name>A0ABS7PUV4_9SPHN</name>
<dbReference type="Pfam" id="PF01706">
    <property type="entry name" value="FliG_C"/>
    <property type="match status" value="1"/>
</dbReference>
<dbReference type="RefSeq" id="WP_222991553.1">
    <property type="nucleotide sequence ID" value="NZ_JAINVV010000009.1"/>
</dbReference>
<feature type="domain" description="Flagellar motor switch protein FliG N-terminal" evidence="13">
    <location>
        <begin position="8"/>
        <end position="107"/>
    </location>
</feature>
<evidence type="ECO:0000259" key="13">
    <source>
        <dbReference type="Pfam" id="PF14842"/>
    </source>
</evidence>
<evidence type="ECO:0000256" key="6">
    <source>
        <dbReference type="ARBA" id="ARBA00022500"/>
    </source>
</evidence>
<feature type="domain" description="Flagellar motor switch protein FliG C-terminal" evidence="11">
    <location>
        <begin position="224"/>
        <end position="326"/>
    </location>
</feature>
<dbReference type="PANTHER" id="PTHR30534">
    <property type="entry name" value="FLAGELLAR MOTOR SWITCH PROTEIN FLIG"/>
    <property type="match status" value="1"/>
</dbReference>
<dbReference type="Gene3D" id="1.10.220.30">
    <property type="match status" value="3"/>
</dbReference>
<dbReference type="InterPro" id="IPR032779">
    <property type="entry name" value="FliG_M"/>
</dbReference>
<dbReference type="InterPro" id="IPR000090">
    <property type="entry name" value="Flg_Motor_Flig"/>
</dbReference>
<dbReference type="InterPro" id="IPR028263">
    <property type="entry name" value="FliG_N"/>
</dbReference>
<keyword evidence="7" id="KW-0283">Flagellar rotation</keyword>
<evidence type="ECO:0000256" key="7">
    <source>
        <dbReference type="ARBA" id="ARBA00022779"/>
    </source>
</evidence>
<keyword evidence="14" id="KW-0969">Cilium</keyword>
<comment type="subcellular location">
    <subcellularLocation>
        <location evidence="1">Bacterial flagellum basal body</location>
    </subcellularLocation>
    <subcellularLocation>
        <location evidence="2">Cell membrane</location>
        <topology evidence="2">Peripheral membrane protein</topology>
        <orientation evidence="2">Cytoplasmic side</orientation>
    </subcellularLocation>
</comment>
<evidence type="ECO:0000256" key="3">
    <source>
        <dbReference type="ARBA" id="ARBA00010299"/>
    </source>
</evidence>
<keyword evidence="5" id="KW-1003">Cell membrane</keyword>